<reference evidence="1" key="1">
    <citation type="submission" date="2023-04" db="EMBL/GenBank/DDBJ databases">
        <title>Candida boidinii NBRC 1967.</title>
        <authorList>
            <person name="Ichikawa N."/>
            <person name="Sato H."/>
            <person name="Tonouchi N."/>
        </authorList>
    </citation>
    <scope>NUCLEOTIDE SEQUENCE</scope>
    <source>
        <strain evidence="1">NBRC 1967</strain>
    </source>
</reference>
<dbReference type="EMBL" id="BSXV01003527">
    <property type="protein sequence ID" value="GME98531.1"/>
    <property type="molecule type" value="Genomic_DNA"/>
</dbReference>
<proteinExistence type="predicted"/>
<sequence length="170" mass="18975">MIGKSESEKVQFIDNTFRDAYKSPLNVLIVDDIEGLIDFVPIGPRFSSTILRALMVTLKKSPPEGHRLIVISTTSSYSLLKQLDMLGCFNDEIAVPCLRNLSELEKVMQDTNFGDQNTIKYVSESIKSTLKSNEINVPIKKTLFNIDTAKFGANSAEDLIQLMLESTHST</sequence>
<organism evidence="1 2">
    <name type="scientific">Candida boidinii</name>
    <name type="common">Yeast</name>
    <dbReference type="NCBI Taxonomy" id="5477"/>
    <lineage>
        <taxon>Eukaryota</taxon>
        <taxon>Fungi</taxon>
        <taxon>Dikarya</taxon>
        <taxon>Ascomycota</taxon>
        <taxon>Saccharomycotina</taxon>
        <taxon>Pichiomycetes</taxon>
        <taxon>Pichiales</taxon>
        <taxon>Pichiaceae</taxon>
        <taxon>Ogataea</taxon>
        <taxon>Ogataea/Candida clade</taxon>
    </lineage>
</organism>
<accession>A0ACB5TZG4</accession>
<comment type="caution">
    <text evidence="1">The sequence shown here is derived from an EMBL/GenBank/DDBJ whole genome shotgun (WGS) entry which is preliminary data.</text>
</comment>
<protein>
    <submittedName>
        <fullName evidence="1">Unnamed protein product</fullName>
    </submittedName>
</protein>
<evidence type="ECO:0000313" key="1">
    <source>
        <dbReference type="EMBL" id="GME98531.1"/>
    </source>
</evidence>
<evidence type="ECO:0000313" key="2">
    <source>
        <dbReference type="Proteomes" id="UP001165101"/>
    </source>
</evidence>
<keyword evidence="2" id="KW-1185">Reference proteome</keyword>
<gene>
    <name evidence="1" type="ORF">Cboi01_000497400</name>
</gene>
<name>A0ACB5TZG4_CANBO</name>
<dbReference type="Proteomes" id="UP001165101">
    <property type="component" value="Unassembled WGS sequence"/>
</dbReference>